<keyword evidence="1" id="KW-1133">Transmembrane helix</keyword>
<organism evidence="3 4">
    <name type="scientific">Bifidobacterium pseudolongum</name>
    <dbReference type="NCBI Taxonomy" id="1694"/>
    <lineage>
        <taxon>Bacteria</taxon>
        <taxon>Bacillati</taxon>
        <taxon>Actinomycetota</taxon>
        <taxon>Actinomycetes</taxon>
        <taxon>Bifidobacteriales</taxon>
        <taxon>Bifidobacteriaceae</taxon>
        <taxon>Bifidobacterium</taxon>
    </lineage>
</organism>
<comment type="caution">
    <text evidence="3">The sequence shown here is derived from an EMBL/GenBank/DDBJ whole genome shotgun (WGS) entry which is preliminary data.</text>
</comment>
<dbReference type="GO" id="GO:0005975">
    <property type="term" value="P:carbohydrate metabolic process"/>
    <property type="evidence" value="ECO:0007669"/>
    <property type="project" value="UniProtKB-ARBA"/>
</dbReference>
<dbReference type="Gene3D" id="2.60.40.10">
    <property type="entry name" value="Immunoglobulins"/>
    <property type="match status" value="1"/>
</dbReference>
<dbReference type="InterPro" id="IPR013783">
    <property type="entry name" value="Ig-like_fold"/>
</dbReference>
<dbReference type="SUPFAM" id="SSF117074">
    <property type="entry name" value="Hypothetical protein PA1324"/>
    <property type="match status" value="1"/>
</dbReference>
<dbReference type="EMBL" id="QRZV01000007">
    <property type="protein sequence ID" value="RGW07665.1"/>
    <property type="molecule type" value="Genomic_DNA"/>
</dbReference>
<evidence type="ECO:0000313" key="3">
    <source>
        <dbReference type="EMBL" id="RGW07665.1"/>
    </source>
</evidence>
<dbReference type="NCBIfam" id="NF033902">
    <property type="entry name" value="iso_D2_wall_anc"/>
    <property type="match status" value="1"/>
</dbReference>
<dbReference type="NCBIfam" id="TIGR04226">
    <property type="entry name" value="RrgB_K2N_iso_D2"/>
    <property type="match status" value="1"/>
</dbReference>
<dbReference type="Gene3D" id="2.60.40.740">
    <property type="match status" value="1"/>
</dbReference>
<feature type="transmembrane region" description="Helical" evidence="1">
    <location>
        <begin position="516"/>
        <end position="538"/>
    </location>
</feature>
<dbReference type="InterPro" id="IPR041033">
    <property type="entry name" value="SpaA_PFL_dom_1"/>
</dbReference>
<evidence type="ECO:0000313" key="4">
    <source>
        <dbReference type="Proteomes" id="UP000265970"/>
    </source>
</evidence>
<accession>A0A395XEV2</accession>
<feature type="domain" description="SpaA-like prealbumin fold" evidence="2">
    <location>
        <begin position="377"/>
        <end position="473"/>
    </location>
</feature>
<sequence>MWRLAAVRRGAIPRSCEGRDAGRTKHMKCKRLFAGIAAAATMLGGLAVGAMGANAADAQTITITNVRDGMTFNAYQLATFSDVQGADGRISSLQLETNAEAAGALGEAMTQIGQAPADPYRENPAAQAAKFDDGLLRQLADKLKDRTDRLGQAYSSGAVADESTTVTVPAAGWYLVTSPTESVAPAIVASTVSGFTTIDRNNPAITTMDLGKLVAKHNLTPTPDKTVDKGGKNAVGVGDTLNYEIKTTLPSRQANTEPIAFRVHDRPSTGLSVRSSDITVKVGGAELAASDYKLEGFGDDGAFRGDGQRHFTVNLDDYANSAVGERHAGERVVISYKATVNDDAKTDPVTNYVAVTTTPTNEVDFRKKTEDIPVGRFEFKKIGVDAQATGLAGASFQVRNAEDAVLAFRNDGDGVYAYAPDGGAGTVDTIVSGANGLVKVTGLPQGTYQVTETKAPEGYSEQFRPTFRITVDGDADGAAWSLASGSNALGLASGGARNDITVKNVKAVTQLPMTGAAGITLLVVVALLVGGAGVLIAVRASSLKRQMRA</sequence>
<dbReference type="AlphaFoldDB" id="A0A395XEV2"/>
<evidence type="ECO:0000259" key="2">
    <source>
        <dbReference type="Pfam" id="PF17802"/>
    </source>
</evidence>
<dbReference type="Pfam" id="PF17802">
    <property type="entry name" value="SpaA"/>
    <property type="match status" value="1"/>
</dbReference>
<reference evidence="3 4" key="1">
    <citation type="submission" date="2018-08" db="EMBL/GenBank/DDBJ databases">
        <title>A genome reference for cultivated species of the human gut microbiota.</title>
        <authorList>
            <person name="Zou Y."/>
            <person name="Xue W."/>
            <person name="Luo G."/>
        </authorList>
    </citation>
    <scope>NUCLEOTIDE SEQUENCE [LARGE SCALE GENOMIC DNA]</scope>
    <source>
        <strain evidence="3 4">AF13-3LB</strain>
    </source>
</reference>
<evidence type="ECO:0000256" key="1">
    <source>
        <dbReference type="SAM" id="Phobius"/>
    </source>
</evidence>
<name>A0A395XEV2_9BIFI</name>
<keyword evidence="1" id="KW-0812">Transmembrane</keyword>
<protein>
    <submittedName>
        <fullName evidence="3">Isopeptide-forming domain-containing fimbrial protein</fullName>
    </submittedName>
</protein>
<gene>
    <name evidence="3" type="ORF">DWV92_08705</name>
</gene>
<dbReference type="InterPro" id="IPR026466">
    <property type="entry name" value="Fim_isopep_form_D2_dom"/>
</dbReference>
<proteinExistence type="predicted"/>
<dbReference type="InterPro" id="IPR048052">
    <property type="entry name" value="FM1-like"/>
</dbReference>
<keyword evidence="1" id="KW-0472">Membrane</keyword>
<dbReference type="Proteomes" id="UP000265970">
    <property type="component" value="Unassembled WGS sequence"/>
</dbReference>